<dbReference type="InterPro" id="IPR001387">
    <property type="entry name" value="Cro/C1-type_HTH"/>
</dbReference>
<dbReference type="EMBL" id="MLIQ01000014">
    <property type="protein sequence ID" value="OHU57141.1"/>
    <property type="molecule type" value="Genomic_DNA"/>
</dbReference>
<organism evidence="2 3">
    <name type="scientific">Mycobacteroides chelonae</name>
    <name type="common">Mycobacterium chelonae</name>
    <dbReference type="NCBI Taxonomy" id="1774"/>
    <lineage>
        <taxon>Bacteria</taxon>
        <taxon>Bacillati</taxon>
        <taxon>Actinomycetota</taxon>
        <taxon>Actinomycetes</taxon>
        <taxon>Mycobacteriales</taxon>
        <taxon>Mycobacteriaceae</taxon>
        <taxon>Mycobacteroides</taxon>
    </lineage>
</organism>
<dbReference type="Proteomes" id="UP000180043">
    <property type="component" value="Unassembled WGS sequence"/>
</dbReference>
<protein>
    <recommendedName>
        <fullName evidence="1">HTH cro/C1-type domain-containing protein</fullName>
    </recommendedName>
</protein>
<reference evidence="2 3" key="1">
    <citation type="submission" date="2016-10" db="EMBL/GenBank/DDBJ databases">
        <title>Evaluation of Human, Veterinary and Environmental Mycobacterium chelonae Isolates by Core Genome Phylogenomic Analysis, Targeted Gene Comparison, and Anti-microbial Susceptibility Patterns: A Tale of Mistaken Identities.</title>
        <authorList>
            <person name="Fogelson S.B."/>
            <person name="Camus A.C."/>
            <person name="Lorenz W."/>
            <person name="Vasireddy R."/>
            <person name="Vasireddy S."/>
            <person name="Smith T."/>
            <person name="Brown-Elliott B.A."/>
            <person name="Wallace R.J.Jr."/>
            <person name="Hasan N.A."/>
            <person name="Reischl U."/>
            <person name="Sanchez S."/>
        </authorList>
    </citation>
    <scope>NUCLEOTIDE SEQUENCE [LARGE SCALE GENOMIC DNA]</scope>
    <source>
        <strain evidence="2 3">15515</strain>
    </source>
</reference>
<evidence type="ECO:0000259" key="1">
    <source>
        <dbReference type="PROSITE" id="PS50943"/>
    </source>
</evidence>
<dbReference type="CDD" id="cd00093">
    <property type="entry name" value="HTH_XRE"/>
    <property type="match status" value="1"/>
</dbReference>
<dbReference type="GO" id="GO:0003677">
    <property type="term" value="F:DNA binding"/>
    <property type="evidence" value="ECO:0007669"/>
    <property type="project" value="InterPro"/>
</dbReference>
<dbReference type="AlphaFoldDB" id="A0A1S1LQZ0"/>
<feature type="domain" description="HTH cro/C1-type" evidence="1">
    <location>
        <begin position="10"/>
        <end position="64"/>
    </location>
</feature>
<sequence>MTFKDAGAALRRLRKRRGWTLDDMEAMTGITKMSISHIERGNKSPRPSTIARLESGLGWKSGSFYKLADADPGADGAALDDLADSFNIEPAAALSDLPVRRLKGSDVLVAHVEAYIDMIDSLIGQLPAPTNPRFTSTVNAALMQCAKVAALTASSWRMAGSADRETAAKLLQAVRDLEAKRQLLLSRVPDSTAARFDAACQRSGLPEPLISVLTGLTTEESWSVRSGGAVPEGANARIAAFVRSQLP</sequence>
<gene>
    <name evidence="2" type="ORF">BKG82_12845</name>
</gene>
<evidence type="ECO:0000313" key="3">
    <source>
        <dbReference type="Proteomes" id="UP000180043"/>
    </source>
</evidence>
<dbReference type="Pfam" id="PF01381">
    <property type="entry name" value="HTH_3"/>
    <property type="match status" value="1"/>
</dbReference>
<dbReference type="SMART" id="SM00530">
    <property type="entry name" value="HTH_XRE"/>
    <property type="match status" value="1"/>
</dbReference>
<comment type="caution">
    <text evidence="2">The sequence shown here is derived from an EMBL/GenBank/DDBJ whole genome shotgun (WGS) entry which is preliminary data.</text>
</comment>
<dbReference type="Gene3D" id="1.10.260.40">
    <property type="entry name" value="lambda repressor-like DNA-binding domains"/>
    <property type="match status" value="1"/>
</dbReference>
<dbReference type="InterPro" id="IPR010982">
    <property type="entry name" value="Lambda_DNA-bd_dom_sf"/>
</dbReference>
<dbReference type="SUPFAM" id="SSF47413">
    <property type="entry name" value="lambda repressor-like DNA-binding domains"/>
    <property type="match status" value="1"/>
</dbReference>
<accession>A0A1S1LQZ0</accession>
<name>A0A1S1LQZ0_MYCCH</name>
<evidence type="ECO:0000313" key="2">
    <source>
        <dbReference type="EMBL" id="OHU57141.1"/>
    </source>
</evidence>
<dbReference type="PROSITE" id="PS50943">
    <property type="entry name" value="HTH_CROC1"/>
    <property type="match status" value="1"/>
</dbReference>
<proteinExistence type="predicted"/>